<organism evidence="2 3">
    <name type="scientific">Mycolicibacterium vanbaalenii</name>
    <name type="common">Mycobacterium vanbaalenii</name>
    <dbReference type="NCBI Taxonomy" id="110539"/>
    <lineage>
        <taxon>Bacteria</taxon>
        <taxon>Bacillati</taxon>
        <taxon>Actinomycetota</taxon>
        <taxon>Actinomycetes</taxon>
        <taxon>Mycobacteriales</taxon>
        <taxon>Mycobacteriaceae</taxon>
        <taxon>Mycolicibacterium</taxon>
    </lineage>
</organism>
<dbReference type="EMBL" id="CACSIP010000029">
    <property type="protein sequence ID" value="CAA0127307.1"/>
    <property type="molecule type" value="Genomic_DNA"/>
</dbReference>
<sequence length="85" mass="8518">MAVSDFTMLVRVSGQPEALQVFTDAQADEANQYAASTGGSVVPLPLAPPSGYTADSDGTLHPAPPPGPTCTGMVYGPDSDHGAAS</sequence>
<proteinExistence type="predicted"/>
<evidence type="ECO:0000313" key="2">
    <source>
        <dbReference type="EMBL" id="CAA0127307.1"/>
    </source>
</evidence>
<evidence type="ECO:0000313" key="3">
    <source>
        <dbReference type="Proteomes" id="UP000430146"/>
    </source>
</evidence>
<dbReference type="AlphaFoldDB" id="A0A5S9R3M2"/>
<dbReference type="Proteomes" id="UP000430146">
    <property type="component" value="Unassembled WGS sequence"/>
</dbReference>
<accession>A0A5S9R3M2</accession>
<evidence type="ECO:0000256" key="1">
    <source>
        <dbReference type="SAM" id="MobiDB-lite"/>
    </source>
</evidence>
<name>A0A5S9R3M2_MYCVN</name>
<reference evidence="2 3" key="1">
    <citation type="submission" date="2019-11" db="EMBL/GenBank/DDBJ databases">
        <authorList>
            <person name="Holert J."/>
        </authorList>
    </citation>
    <scope>NUCLEOTIDE SEQUENCE [LARGE SCALE GENOMIC DNA]</scope>
    <source>
        <strain evidence="2">BC8_1</strain>
    </source>
</reference>
<feature type="region of interest" description="Disordered" evidence="1">
    <location>
        <begin position="48"/>
        <end position="85"/>
    </location>
</feature>
<keyword evidence="3" id="KW-1185">Reference proteome</keyword>
<protein>
    <submittedName>
        <fullName evidence="2">Uncharacterized protein</fullName>
    </submittedName>
</protein>
<gene>
    <name evidence="2" type="ORF">AELLOGFF_05156</name>
</gene>